<dbReference type="Gene3D" id="3.40.50.150">
    <property type="entry name" value="Vaccinia Virus protein VP39"/>
    <property type="match status" value="1"/>
</dbReference>
<comment type="caution">
    <text evidence="2">The sequence shown here is derived from an EMBL/GenBank/DDBJ whole genome shotgun (WGS) entry which is preliminary data.</text>
</comment>
<dbReference type="NCBIfam" id="TIGR01444">
    <property type="entry name" value="fkbM_fam"/>
    <property type="match status" value="1"/>
</dbReference>
<proteinExistence type="predicted"/>
<dbReference type="EMBL" id="CAUYUE010000002">
    <property type="protein sequence ID" value="CAK0739512.1"/>
    <property type="molecule type" value="Genomic_DNA"/>
</dbReference>
<reference evidence="2 3" key="1">
    <citation type="submission" date="2023-10" db="EMBL/GenBank/DDBJ databases">
        <authorList>
            <person name="Maclean D."/>
            <person name="Macfadyen A."/>
        </authorList>
    </citation>
    <scope>NUCLEOTIDE SEQUENCE [LARGE SCALE GENOMIC DNA]</scope>
</reference>
<feature type="domain" description="Methyltransferase FkbM" evidence="1">
    <location>
        <begin position="66"/>
        <end position="123"/>
    </location>
</feature>
<dbReference type="Proteomes" id="UP001314263">
    <property type="component" value="Unassembled WGS sequence"/>
</dbReference>
<dbReference type="InterPro" id="IPR006342">
    <property type="entry name" value="FkbM_mtfrase"/>
</dbReference>
<accession>A0AAV1HV85</accession>
<sequence length="161" mass="18105">MYPDNADVSENMGRFLDHSLPTLEGMEATAINRAAMVLKRIGPRWLFERIWRPYVARMLAQKEICTCPLTTISQIIADQGLERVDLLKIDIERAELAALNGIAMSDWPKIQQVVLEVHDVADRLAAVKSLLMEKAGLHLTAVEQDPSLQGTTLYNVYACRQ</sequence>
<organism evidence="2 3">
    <name type="scientific">Coccomyxa viridis</name>
    <dbReference type="NCBI Taxonomy" id="1274662"/>
    <lineage>
        <taxon>Eukaryota</taxon>
        <taxon>Viridiplantae</taxon>
        <taxon>Chlorophyta</taxon>
        <taxon>core chlorophytes</taxon>
        <taxon>Trebouxiophyceae</taxon>
        <taxon>Trebouxiophyceae incertae sedis</taxon>
        <taxon>Coccomyxaceae</taxon>
        <taxon>Coccomyxa</taxon>
    </lineage>
</organism>
<keyword evidence="3" id="KW-1185">Reference proteome</keyword>
<gene>
    <name evidence="2" type="ORF">CVIRNUC_001172</name>
</gene>
<name>A0AAV1HV85_9CHLO</name>
<evidence type="ECO:0000313" key="2">
    <source>
        <dbReference type="EMBL" id="CAK0739512.1"/>
    </source>
</evidence>
<dbReference type="SUPFAM" id="SSF53335">
    <property type="entry name" value="S-adenosyl-L-methionine-dependent methyltransferases"/>
    <property type="match status" value="1"/>
</dbReference>
<dbReference type="InterPro" id="IPR029063">
    <property type="entry name" value="SAM-dependent_MTases_sf"/>
</dbReference>
<dbReference type="Pfam" id="PF05050">
    <property type="entry name" value="Methyltransf_21"/>
    <property type="match status" value="1"/>
</dbReference>
<dbReference type="AlphaFoldDB" id="A0AAV1HV85"/>
<evidence type="ECO:0000259" key="1">
    <source>
        <dbReference type="Pfam" id="PF05050"/>
    </source>
</evidence>
<evidence type="ECO:0000313" key="3">
    <source>
        <dbReference type="Proteomes" id="UP001314263"/>
    </source>
</evidence>
<protein>
    <recommendedName>
        <fullName evidence="1">Methyltransferase FkbM domain-containing protein</fullName>
    </recommendedName>
</protein>